<dbReference type="InterPro" id="IPR011284">
    <property type="entry name" value="3oxo_ACP_reduc"/>
</dbReference>
<gene>
    <name evidence="10" type="ORF">AA23TX_07236</name>
</gene>
<keyword evidence="8" id="KW-0276">Fatty acid metabolism</keyword>
<comment type="subunit">
    <text evidence="8">Homotetramer.</text>
</comment>
<dbReference type="GO" id="GO:0006633">
    <property type="term" value="P:fatty acid biosynthetic process"/>
    <property type="evidence" value="ECO:0007669"/>
    <property type="project" value="UniProtKB-UniPathway"/>
</dbReference>
<dbReference type="NCBIfam" id="TIGR01830">
    <property type="entry name" value="3oxo_ACP_reduc"/>
    <property type="match status" value="1"/>
</dbReference>
<keyword evidence="4 8" id="KW-0560">Oxidoreductase</keyword>
<dbReference type="EC" id="1.1.1.100" evidence="3 8"/>
<keyword evidence="7 8" id="KW-0521">NADP</keyword>
<dbReference type="SMART" id="SM00822">
    <property type="entry name" value="PKS_KR"/>
    <property type="match status" value="1"/>
</dbReference>
<keyword evidence="8" id="KW-0443">Lipid metabolism</keyword>
<dbReference type="PRINTS" id="PR00081">
    <property type="entry name" value="GDHRDH"/>
</dbReference>
<dbReference type="NCBIfam" id="NF009466">
    <property type="entry name" value="PRK12826.1-2"/>
    <property type="match status" value="1"/>
</dbReference>
<reference evidence="10 11" key="1">
    <citation type="submission" date="2019-09" db="EMBL/GenBank/DDBJ databases">
        <authorList>
            <person name="Leyn A S."/>
        </authorList>
    </citation>
    <scope>NUCLEOTIDE SEQUENCE [LARGE SCALE GENOMIC DNA]</scope>
    <source>
        <strain evidence="10">AA231_1</strain>
    </source>
</reference>
<sequence>MSEETDAAPRVALVSGGSRGIGAAVVRRLAEDGWDVGFCYRSDERAATEVEKLAGESGVRALGVRVDVGRPAEVRDWVDRVEGELGPVGVVVTSAGITRDQPLALMTDDQWNDVVHTNLDGVYHVCRPAVFAMMKRRAGCVVNLSSVSGVYGNATQTNYSASKAGIIGFTKALAKEVGRYGIRANAVAPGIIDTEMTRVMTESAREKMLKAIPLRRFGTADEVADLVSFLASPRAAYVTGSVFQIDGGITV</sequence>
<comment type="similarity">
    <text evidence="2 8">Belongs to the short-chain dehydrogenases/reductases (SDR) family.</text>
</comment>
<keyword evidence="8" id="KW-0275">Fatty acid biosynthesis</keyword>
<comment type="pathway">
    <text evidence="1 8">Lipid metabolism; fatty acid biosynthesis.</text>
</comment>
<dbReference type="EMBL" id="CABVGP010000002">
    <property type="protein sequence ID" value="VVJ22225.1"/>
    <property type="molecule type" value="Genomic_DNA"/>
</dbReference>
<protein>
    <recommendedName>
        <fullName evidence="3 8">3-oxoacyl-[acyl-carrier-protein] reductase</fullName>
        <ecNumber evidence="3 8">1.1.1.100</ecNumber>
    </recommendedName>
</protein>
<keyword evidence="11" id="KW-1185">Reference proteome</keyword>
<evidence type="ECO:0000256" key="6">
    <source>
        <dbReference type="PIRSR" id="PIRSR611284-1"/>
    </source>
</evidence>
<dbReference type="Pfam" id="PF13561">
    <property type="entry name" value="adh_short_C2"/>
    <property type="match status" value="1"/>
</dbReference>
<evidence type="ECO:0000256" key="3">
    <source>
        <dbReference type="ARBA" id="ARBA00012948"/>
    </source>
</evidence>
<feature type="active site" description="Proton acceptor" evidence="6">
    <location>
        <position position="159"/>
    </location>
</feature>
<dbReference type="PANTHER" id="PTHR42879">
    <property type="entry name" value="3-OXOACYL-(ACYL-CARRIER-PROTEIN) REDUCTASE"/>
    <property type="match status" value="1"/>
</dbReference>
<dbReference type="FunFam" id="3.40.50.720:FF:000173">
    <property type="entry name" value="3-oxoacyl-[acyl-carrier protein] reductase"/>
    <property type="match status" value="1"/>
</dbReference>
<dbReference type="PRINTS" id="PR00080">
    <property type="entry name" value="SDRFAMILY"/>
</dbReference>
<accession>A0A6I8M2N7</accession>
<organism evidence="10 11">
    <name type="scientific">Amycolatopsis camponoti</name>
    <dbReference type="NCBI Taxonomy" id="2606593"/>
    <lineage>
        <taxon>Bacteria</taxon>
        <taxon>Bacillati</taxon>
        <taxon>Actinomycetota</taxon>
        <taxon>Actinomycetes</taxon>
        <taxon>Pseudonocardiales</taxon>
        <taxon>Pseudonocardiaceae</taxon>
        <taxon>Amycolatopsis</taxon>
    </lineage>
</organism>
<evidence type="ECO:0000259" key="9">
    <source>
        <dbReference type="SMART" id="SM00822"/>
    </source>
</evidence>
<evidence type="ECO:0000256" key="7">
    <source>
        <dbReference type="PIRSR" id="PIRSR611284-2"/>
    </source>
</evidence>
<dbReference type="SUPFAM" id="SSF51735">
    <property type="entry name" value="NAD(P)-binding Rossmann-fold domains"/>
    <property type="match status" value="1"/>
</dbReference>
<dbReference type="UniPathway" id="UPA00094"/>
<dbReference type="Proteomes" id="UP000399805">
    <property type="component" value="Unassembled WGS sequence"/>
</dbReference>
<evidence type="ECO:0000256" key="2">
    <source>
        <dbReference type="ARBA" id="ARBA00006484"/>
    </source>
</evidence>
<dbReference type="InterPro" id="IPR050259">
    <property type="entry name" value="SDR"/>
</dbReference>
<evidence type="ECO:0000313" key="10">
    <source>
        <dbReference type="EMBL" id="VVJ22225.1"/>
    </source>
</evidence>
<feature type="binding site" evidence="7">
    <location>
        <begin position="16"/>
        <end position="19"/>
    </location>
    <ligand>
        <name>NADP(+)</name>
        <dbReference type="ChEBI" id="CHEBI:58349"/>
    </ligand>
</feature>
<dbReference type="GO" id="GO:0004316">
    <property type="term" value="F:3-oxoacyl-[acyl-carrier-protein] reductase (NADPH) activity"/>
    <property type="evidence" value="ECO:0007669"/>
    <property type="project" value="UniProtKB-UniRule"/>
</dbReference>
<dbReference type="InterPro" id="IPR002347">
    <property type="entry name" value="SDR_fam"/>
</dbReference>
<dbReference type="InterPro" id="IPR020904">
    <property type="entry name" value="Sc_DH/Rdtase_CS"/>
</dbReference>
<evidence type="ECO:0000313" key="11">
    <source>
        <dbReference type="Proteomes" id="UP000399805"/>
    </source>
</evidence>
<proteinExistence type="inferred from homology"/>
<dbReference type="PROSITE" id="PS00061">
    <property type="entry name" value="ADH_SHORT"/>
    <property type="match status" value="1"/>
</dbReference>
<comment type="catalytic activity">
    <reaction evidence="5 8">
        <text>a (3R)-hydroxyacyl-[ACP] + NADP(+) = a 3-oxoacyl-[ACP] + NADPH + H(+)</text>
        <dbReference type="Rhea" id="RHEA:17397"/>
        <dbReference type="Rhea" id="RHEA-COMP:9916"/>
        <dbReference type="Rhea" id="RHEA-COMP:9945"/>
        <dbReference type="ChEBI" id="CHEBI:15378"/>
        <dbReference type="ChEBI" id="CHEBI:57783"/>
        <dbReference type="ChEBI" id="CHEBI:58349"/>
        <dbReference type="ChEBI" id="CHEBI:78776"/>
        <dbReference type="ChEBI" id="CHEBI:78827"/>
        <dbReference type="EC" id="1.1.1.100"/>
    </reaction>
</comment>
<evidence type="ECO:0000256" key="4">
    <source>
        <dbReference type="ARBA" id="ARBA00023002"/>
    </source>
</evidence>
<evidence type="ECO:0000256" key="5">
    <source>
        <dbReference type="ARBA" id="ARBA00048508"/>
    </source>
</evidence>
<dbReference type="InterPro" id="IPR057326">
    <property type="entry name" value="KR_dom"/>
</dbReference>
<dbReference type="Gene3D" id="3.40.50.720">
    <property type="entry name" value="NAD(P)-binding Rossmann-like Domain"/>
    <property type="match status" value="1"/>
</dbReference>
<dbReference type="PANTHER" id="PTHR42879:SF2">
    <property type="entry name" value="3-OXOACYL-[ACYL-CARRIER-PROTEIN] REDUCTASE FABG"/>
    <property type="match status" value="1"/>
</dbReference>
<feature type="binding site" evidence="7">
    <location>
        <position position="192"/>
    </location>
    <ligand>
        <name>NADP(+)</name>
        <dbReference type="ChEBI" id="CHEBI:58349"/>
    </ligand>
</feature>
<feature type="binding site" evidence="7">
    <location>
        <begin position="159"/>
        <end position="163"/>
    </location>
    <ligand>
        <name>NADP(+)</name>
        <dbReference type="ChEBI" id="CHEBI:58349"/>
    </ligand>
</feature>
<feature type="domain" description="Ketoreductase" evidence="9">
    <location>
        <begin position="10"/>
        <end position="194"/>
    </location>
</feature>
<evidence type="ECO:0000256" key="1">
    <source>
        <dbReference type="ARBA" id="ARBA00005194"/>
    </source>
</evidence>
<keyword evidence="8" id="KW-0444">Lipid biosynthesis</keyword>
<evidence type="ECO:0000256" key="8">
    <source>
        <dbReference type="RuleBase" id="RU366074"/>
    </source>
</evidence>
<dbReference type="InterPro" id="IPR036291">
    <property type="entry name" value="NAD(P)-bd_dom_sf"/>
</dbReference>
<dbReference type="GO" id="GO:0051287">
    <property type="term" value="F:NAD binding"/>
    <property type="evidence" value="ECO:0007669"/>
    <property type="project" value="UniProtKB-UniRule"/>
</dbReference>
<dbReference type="AlphaFoldDB" id="A0A6I8M2N7"/>
<dbReference type="RefSeq" id="WP_155547008.1">
    <property type="nucleotide sequence ID" value="NZ_CABVGP010000002.1"/>
</dbReference>
<name>A0A6I8M2N7_9PSEU</name>
<comment type="function">
    <text evidence="8">Catalyzes the NADPH-dependent reduction of beta-ketoacyl-ACP substrates to beta-hydroxyacyl-ACP products, the first reductive step in the elongation cycle of fatty acid biosynthesis.</text>
</comment>